<dbReference type="PROSITE" id="PS00318">
    <property type="entry name" value="HMG_COA_REDUCTASE_2"/>
    <property type="match status" value="1"/>
</dbReference>
<dbReference type="Pfam" id="PF00368">
    <property type="entry name" value="HMG-CoA_red"/>
    <property type="match status" value="1"/>
</dbReference>
<evidence type="ECO:0000256" key="5">
    <source>
        <dbReference type="SAM" id="MobiDB-lite"/>
    </source>
</evidence>
<dbReference type="InterPro" id="IPR023074">
    <property type="entry name" value="HMG_CoA_Rdtase_cat_sf"/>
</dbReference>
<name>A0A8H5YKK1_9HYPO</name>
<gene>
    <name evidence="7" type="ORF">FMUND_8121</name>
</gene>
<dbReference type="SUPFAM" id="SSF57959">
    <property type="entry name" value="Leucine zipper domain"/>
    <property type="match status" value="1"/>
</dbReference>
<dbReference type="PROSITE" id="PS00036">
    <property type="entry name" value="BZIP_BASIC"/>
    <property type="match status" value="1"/>
</dbReference>
<dbReference type="EMBL" id="JAAOAN010000270">
    <property type="protein sequence ID" value="KAF5713031.1"/>
    <property type="molecule type" value="Genomic_DNA"/>
</dbReference>
<feature type="region of interest" description="Disordered" evidence="5">
    <location>
        <begin position="78"/>
        <end position="164"/>
    </location>
</feature>
<dbReference type="InterPro" id="IPR009029">
    <property type="entry name" value="HMG_CoA_Rdtase_sub-bd_dom_sf"/>
</dbReference>
<organism evidence="7 8">
    <name type="scientific">Fusarium mundagurra</name>
    <dbReference type="NCBI Taxonomy" id="1567541"/>
    <lineage>
        <taxon>Eukaryota</taxon>
        <taxon>Fungi</taxon>
        <taxon>Dikarya</taxon>
        <taxon>Ascomycota</taxon>
        <taxon>Pezizomycotina</taxon>
        <taxon>Sordariomycetes</taxon>
        <taxon>Hypocreomycetidae</taxon>
        <taxon>Hypocreales</taxon>
        <taxon>Nectriaceae</taxon>
        <taxon>Fusarium</taxon>
        <taxon>Fusarium fujikuroi species complex</taxon>
    </lineage>
</organism>
<keyword evidence="4" id="KW-0175">Coiled coil</keyword>
<dbReference type="SUPFAM" id="SSF55035">
    <property type="entry name" value="NAD-binding domain of HMG-CoA reductase"/>
    <property type="match status" value="1"/>
</dbReference>
<dbReference type="OrthoDB" id="5077295at2759"/>
<dbReference type="InterPro" id="IPR046347">
    <property type="entry name" value="bZIP_sf"/>
</dbReference>
<dbReference type="InterPro" id="IPR023076">
    <property type="entry name" value="HMG_CoA_Rdtase_CS"/>
</dbReference>
<sequence>MDQRAFPQSAEEGNLVSAYRQSKFVFDDSLPTSPTSSLYHCSDPYPAATFTATPSVFQTPYSQTSHQLGIPSPPLAAKREERQKRKSCSNKNSAGKSLRRNSSRDRNANTATREGGTGRSNRSCGTHGHRGSEHSGQQDKNHSQHTKERNRIASGKFRAKKREHMLRVQSEEQELERTNYGLSICVANLTREVQELKMKLLQHTDCDCSLIHDYLATEAQRYVCGLNNYESEIQGLKSARDTSQQELNDMKVQNGSLATEMEEIRVSRDSLTNENHQLQAQYNAAREEVEELKGIVAASNQKLVDQGVTLKEQLETAQIELKQEQQKSKLQTQDAVDIAQLQDAVNKLTLELGHWNRLYADLFSGGSATESMMKSQSVLKLIQSLKCDIEKLVERNSALQIQVAKMEEADRTAELEKRNSVLQGRVADLEKQSHSPPPDINMGEAAQQQAEYNQNYSLDTPASSAKESVTTTITVGELKKMSEELQHVNSRLETAVQANDSLQTKSAELKIEAEMLKANLQACEDAKAKLQAECEKLRYPGLLPTKEDSYIEDCRAHSGTQTMHHEAEDTRQLKAKIIYIEGLQSHIKGLEIKLSQEKEKYILIQKQKDDLASELLEAMHKVEACEAKSVQEQENIMAAADADRQIAKLQDTIKAKELTIQELEYEVTRKKTEHGSIQREMNALLSQRNELQRNAYEDEKRDKHMKEEIDQLKKQVQDQKENYKNNLKENERILQEKITSINDLQRQIKASEDDVMKEKQNQKLMQNEKDELASQFCEFKKGAEADAEKRKKEIQDLQGRNLKLKSEVEEQANDHCRKKEEADKQLKDLIEQVHNLEDEISNARASLTEKDQELENMKTAAKDVSEKVTSLKDTIERKEYEILTLKEKATEQEAEQESMRNEMKNFLSQIADLHQNRDSSKKEHENSVKLFEVEIAQLRNQLDTQAQNCIEAKAELSTCRNEHASQFTKLAESSELTQSRNELYELQNQLQVKDKELARIKKLLDDTEERIASSQEEMEKRHSIIENLPVSLATLRSTVDGIQSMVSAQQQSTYNAKQNCGSLQPEKGAHNDDSKNFAELRNQIQNLEHSIVERCAKNDLEMKVRELQDKIMNLERSGDLLKAEVLIAAARRDDAEAEAAKWTSKHKLLEDRLRKTEVQQLLDAKLKVEFEGQESMNRIYEGLRADGSIPALMTEISENNKTLSLFFEQYKSDVDQFKSLHRRLEALGAELRDVESRVDNCIGVLGSTSVDSPPDIVNPGIGQHDEKVEWRIAKKVSLLIEKAQLKIRNLESALEAKELEAELAVLQSEMAVQEADPMHPCLWEEIPSSPTVGTPGSEPHISFHTPESIHRPIKQCKSGVTEGIDGTQYRHKDSSPNLYPTLPLRTHTKPEAAQAMDCQPVKRLATDRPVLAQRTGKYKARKLGVFEENAGLDVDKSLSDLEGFRMSVLLYQLSVILPTEKISAALKPLAKSDHIYSLKKIGKRNLDQLNKIADIESTQAPEPLEVRLRKALAGMKIRRQQLFSGASLQTYVVIFEIFIDLKQSMFTEKHSNPKGRAQRTILPEQDKLTNRPIRTRNARDGPTAKSSGRAGLGAKDVKVIKVRSKLRPHPFFPLLSAYVTRSPSSYPTADMMASRSSANKSEVLRSWARIFEDAGTLQSEHVGKVRVENCIGFCQIPLAVAGPLQVTGAVALDKVYAPLATYEGTLVASCSRGCKAFNASGGIHIETLSNSMSRGPVFTFDSPDHAVIFAKDVPALKPLFSQWAGETSPYVRLQAMQPTVIGSKVHVLCSYSCGSAAGQNMVTKATQHACEMLRHSLTHKYSIRGFLIEGQLASDKKPSWGNVKKPRGVETLVWGTISPDACREVLGCTTDQLYATQLILKEGGIRNGQFGCNVNPVNIIAAMFIATGQDPASTAEASWSHLTSELHPKTGALTMSLYLPSLPVGTIGGGTGLPMQREALKMLKCDGEGAEQKQRLAGLIAAFGLALDVSTSAAITNDTFTASHMRLGRGQERANL</sequence>
<evidence type="ECO:0000259" key="6">
    <source>
        <dbReference type="PROSITE" id="PS50217"/>
    </source>
</evidence>
<dbReference type="GO" id="GO:0003700">
    <property type="term" value="F:DNA-binding transcription factor activity"/>
    <property type="evidence" value="ECO:0007669"/>
    <property type="project" value="InterPro"/>
</dbReference>
<proteinExistence type="inferred from homology"/>
<dbReference type="Proteomes" id="UP000544331">
    <property type="component" value="Unassembled WGS sequence"/>
</dbReference>
<dbReference type="SUPFAM" id="SSF56542">
    <property type="entry name" value="Substrate-binding domain of HMG-CoA reductase"/>
    <property type="match status" value="1"/>
</dbReference>
<evidence type="ECO:0000256" key="1">
    <source>
        <dbReference type="ARBA" id="ARBA00007661"/>
    </source>
</evidence>
<accession>A0A8H5YKK1</accession>
<dbReference type="PANTHER" id="PTHR10572:SF24">
    <property type="entry name" value="3-HYDROXY-3-METHYLGLUTARYL-COENZYME A REDUCTASE"/>
    <property type="match status" value="1"/>
</dbReference>
<keyword evidence="3" id="KW-0560">Oxidoreductase</keyword>
<dbReference type="PROSITE" id="PS50065">
    <property type="entry name" value="HMG_COA_REDUCTASE_4"/>
    <property type="match status" value="1"/>
</dbReference>
<dbReference type="InterPro" id="IPR002202">
    <property type="entry name" value="HMG_CoA_Rdtase"/>
</dbReference>
<comment type="similarity">
    <text evidence="1">Belongs to the HMG-CoA reductase family.</text>
</comment>
<dbReference type="GO" id="GO:0004420">
    <property type="term" value="F:hydroxymethylglutaryl-CoA reductase (NADPH) activity"/>
    <property type="evidence" value="ECO:0007669"/>
    <property type="project" value="UniProtKB-EC"/>
</dbReference>
<evidence type="ECO:0000256" key="3">
    <source>
        <dbReference type="ARBA" id="ARBA00023002"/>
    </source>
</evidence>
<dbReference type="PANTHER" id="PTHR10572">
    <property type="entry name" value="3-HYDROXY-3-METHYLGLUTARYL-COENZYME A REDUCTASE"/>
    <property type="match status" value="1"/>
</dbReference>
<feature type="domain" description="BZIP" evidence="6">
    <location>
        <begin position="140"/>
        <end position="203"/>
    </location>
</feature>
<protein>
    <recommendedName>
        <fullName evidence="2">hydroxymethylglutaryl-CoA reductase (NADPH)</fullName>
        <ecNumber evidence="2">1.1.1.34</ecNumber>
    </recommendedName>
</protein>
<evidence type="ECO:0000256" key="2">
    <source>
        <dbReference type="ARBA" id="ARBA00012999"/>
    </source>
</evidence>
<feature type="region of interest" description="Disordered" evidence="5">
    <location>
        <begin position="1549"/>
        <end position="1592"/>
    </location>
</feature>
<dbReference type="InterPro" id="IPR009023">
    <property type="entry name" value="HMG_CoA_Rdtase_NAD(P)-bd_sf"/>
</dbReference>
<feature type="coiled-coil region" evidence="4">
    <location>
        <begin position="382"/>
        <end position="432"/>
    </location>
</feature>
<feature type="coiled-coil region" evidence="4">
    <location>
        <begin position="478"/>
        <end position="533"/>
    </location>
</feature>
<dbReference type="Gene3D" id="3.30.70.420">
    <property type="entry name" value="Hydroxymethylglutaryl-CoA reductase, class I/II, NAD/NADP-binding domain"/>
    <property type="match status" value="1"/>
</dbReference>
<dbReference type="SMART" id="SM00338">
    <property type="entry name" value="BRLZ"/>
    <property type="match status" value="1"/>
</dbReference>
<dbReference type="PRINTS" id="PR00071">
    <property type="entry name" value="HMGCOARDTASE"/>
</dbReference>
<dbReference type="PROSITE" id="PS50217">
    <property type="entry name" value="BZIP"/>
    <property type="match status" value="1"/>
</dbReference>
<feature type="coiled-coil region" evidence="4">
    <location>
        <begin position="580"/>
        <end position="1017"/>
    </location>
</feature>
<dbReference type="Gene3D" id="3.90.770.10">
    <property type="entry name" value="3-hydroxy-3-methylglutaryl-coenzyme A Reductase, Chain A, domain 2"/>
    <property type="match status" value="1"/>
</dbReference>
<evidence type="ECO:0000256" key="4">
    <source>
        <dbReference type="SAM" id="Coils"/>
    </source>
</evidence>
<feature type="coiled-coil region" evidence="4">
    <location>
        <begin position="226"/>
        <end position="334"/>
    </location>
</feature>
<dbReference type="Gene3D" id="1.10.287.1490">
    <property type="match status" value="1"/>
</dbReference>
<feature type="coiled-coil region" evidence="4">
    <location>
        <begin position="1273"/>
        <end position="1316"/>
    </location>
</feature>
<dbReference type="EC" id="1.1.1.34" evidence="2"/>
<keyword evidence="8" id="KW-1185">Reference proteome</keyword>
<dbReference type="InterPro" id="IPR004827">
    <property type="entry name" value="bZIP"/>
</dbReference>
<reference evidence="7 8" key="1">
    <citation type="submission" date="2020-05" db="EMBL/GenBank/DDBJ databases">
        <title>Identification and distribution of gene clusters putatively required for synthesis of sphingolipid metabolism inhibitors in phylogenetically diverse species of the filamentous fungus Fusarium.</title>
        <authorList>
            <person name="Kim H.-S."/>
            <person name="Busman M."/>
            <person name="Brown D.W."/>
            <person name="Divon H."/>
            <person name="Uhlig S."/>
            <person name="Proctor R.H."/>
        </authorList>
    </citation>
    <scope>NUCLEOTIDE SEQUENCE [LARGE SCALE GENOMIC DNA]</scope>
    <source>
        <strain evidence="7 8">NRRL 66235</strain>
    </source>
</reference>
<comment type="caution">
    <text evidence="7">The sequence shown here is derived from an EMBL/GenBank/DDBJ whole genome shotgun (WGS) entry which is preliminary data.</text>
</comment>
<dbReference type="Gene3D" id="1.20.5.170">
    <property type="match status" value="1"/>
</dbReference>
<feature type="compositionally biased region" description="Basic and acidic residues" evidence="5">
    <location>
        <begin position="130"/>
        <end position="151"/>
    </location>
</feature>
<dbReference type="GO" id="GO:0015936">
    <property type="term" value="P:coenzyme A metabolic process"/>
    <property type="evidence" value="ECO:0007669"/>
    <property type="project" value="InterPro"/>
</dbReference>
<feature type="coiled-coil region" evidence="4">
    <location>
        <begin position="1070"/>
        <end position="1152"/>
    </location>
</feature>
<evidence type="ECO:0000313" key="7">
    <source>
        <dbReference type="EMBL" id="KAF5713031.1"/>
    </source>
</evidence>
<evidence type="ECO:0000313" key="8">
    <source>
        <dbReference type="Proteomes" id="UP000544331"/>
    </source>
</evidence>